<dbReference type="SUPFAM" id="SSF52540">
    <property type="entry name" value="P-loop containing nucleoside triphosphate hydrolases"/>
    <property type="match status" value="1"/>
</dbReference>
<dbReference type="InterPro" id="IPR051120">
    <property type="entry name" value="ABC_AA/LPS_Transport"/>
</dbReference>
<feature type="domain" description="ABC transporter" evidence="4">
    <location>
        <begin position="5"/>
        <end position="253"/>
    </location>
</feature>
<dbReference type="Pfam" id="PF00005">
    <property type="entry name" value="ABC_tran"/>
    <property type="match status" value="1"/>
</dbReference>
<keyword evidence="3 5" id="KW-0067">ATP-binding</keyword>
<dbReference type="GO" id="GO:0005524">
    <property type="term" value="F:ATP binding"/>
    <property type="evidence" value="ECO:0007669"/>
    <property type="project" value="UniProtKB-KW"/>
</dbReference>
<dbReference type="CDD" id="cd03219">
    <property type="entry name" value="ABC_Mj1267_LivG_branched"/>
    <property type="match status" value="1"/>
</dbReference>
<evidence type="ECO:0000256" key="3">
    <source>
        <dbReference type="ARBA" id="ARBA00022840"/>
    </source>
</evidence>
<dbReference type="InterPro" id="IPR003593">
    <property type="entry name" value="AAA+_ATPase"/>
</dbReference>
<name>A0A7C3WMI5_9BACT</name>
<comment type="caution">
    <text evidence="5">The sequence shown here is derived from an EMBL/GenBank/DDBJ whole genome shotgun (WGS) entry which is preliminary data.</text>
</comment>
<dbReference type="PANTHER" id="PTHR45772:SF9">
    <property type="entry name" value="CONSERVED COMPONENT OF ABC TRANSPORTER FOR NATURAL AMINO ACIDS"/>
    <property type="match status" value="1"/>
</dbReference>
<protein>
    <submittedName>
        <fullName evidence="5">ABC transporter ATP-binding protein</fullName>
    </submittedName>
</protein>
<dbReference type="InterPro" id="IPR032823">
    <property type="entry name" value="BCA_ABC_TP_C"/>
</dbReference>
<dbReference type="GO" id="GO:0005886">
    <property type="term" value="C:plasma membrane"/>
    <property type="evidence" value="ECO:0007669"/>
    <property type="project" value="TreeGrafter"/>
</dbReference>
<evidence type="ECO:0000313" key="5">
    <source>
        <dbReference type="EMBL" id="HGB14672.1"/>
    </source>
</evidence>
<keyword evidence="2" id="KW-0547">Nucleotide-binding</keyword>
<reference evidence="5" key="1">
    <citation type="journal article" date="2020" name="mSystems">
        <title>Genome- and Community-Level Interaction Insights into Carbon Utilization and Element Cycling Functions of Hydrothermarchaeota in Hydrothermal Sediment.</title>
        <authorList>
            <person name="Zhou Z."/>
            <person name="Liu Y."/>
            <person name="Xu W."/>
            <person name="Pan J."/>
            <person name="Luo Z.H."/>
            <person name="Li M."/>
        </authorList>
    </citation>
    <scope>NUCLEOTIDE SEQUENCE [LARGE SCALE GENOMIC DNA]</scope>
    <source>
        <strain evidence="5">SpSt-776</strain>
    </source>
</reference>
<dbReference type="PANTHER" id="PTHR45772">
    <property type="entry name" value="CONSERVED COMPONENT OF ABC TRANSPORTER FOR NATURAL AMINO ACIDS-RELATED"/>
    <property type="match status" value="1"/>
</dbReference>
<evidence type="ECO:0000259" key="4">
    <source>
        <dbReference type="PROSITE" id="PS50893"/>
    </source>
</evidence>
<dbReference type="PROSITE" id="PS50893">
    <property type="entry name" value="ABC_TRANSPORTER_2"/>
    <property type="match status" value="1"/>
</dbReference>
<keyword evidence="1" id="KW-0813">Transport</keyword>
<proteinExistence type="predicted"/>
<dbReference type="EMBL" id="DTHB01000042">
    <property type="protein sequence ID" value="HGB14672.1"/>
    <property type="molecule type" value="Genomic_DNA"/>
</dbReference>
<dbReference type="InterPro" id="IPR003439">
    <property type="entry name" value="ABC_transporter-like_ATP-bd"/>
</dbReference>
<dbReference type="Gene3D" id="3.40.50.300">
    <property type="entry name" value="P-loop containing nucleotide triphosphate hydrolases"/>
    <property type="match status" value="1"/>
</dbReference>
<gene>
    <name evidence="5" type="ORF">ENV62_05490</name>
</gene>
<evidence type="ECO:0000256" key="1">
    <source>
        <dbReference type="ARBA" id="ARBA00022448"/>
    </source>
</evidence>
<dbReference type="GO" id="GO:0016887">
    <property type="term" value="F:ATP hydrolysis activity"/>
    <property type="evidence" value="ECO:0007669"/>
    <property type="project" value="InterPro"/>
</dbReference>
<dbReference type="AlphaFoldDB" id="A0A7C3WMI5"/>
<dbReference type="FunFam" id="3.40.50.300:FF:000421">
    <property type="entry name" value="Branched-chain amino acid ABC transporter ATP-binding protein"/>
    <property type="match status" value="1"/>
</dbReference>
<dbReference type="InterPro" id="IPR027417">
    <property type="entry name" value="P-loop_NTPase"/>
</dbReference>
<organism evidence="5">
    <name type="scientific">Desulfobacca acetoxidans</name>
    <dbReference type="NCBI Taxonomy" id="60893"/>
    <lineage>
        <taxon>Bacteria</taxon>
        <taxon>Pseudomonadati</taxon>
        <taxon>Thermodesulfobacteriota</taxon>
        <taxon>Desulfobaccia</taxon>
        <taxon>Desulfobaccales</taxon>
        <taxon>Desulfobaccaceae</taxon>
        <taxon>Desulfobacca</taxon>
    </lineage>
</organism>
<accession>A0A7C3WMI5</accession>
<dbReference type="SMART" id="SM00382">
    <property type="entry name" value="AAA"/>
    <property type="match status" value="1"/>
</dbReference>
<sequence>MAALLRLEDLTHHFDGLCAVADFSWEVEPGELVGLIGPNGAGKTTLFNLITGVLPVRQGRIFFGSEDITRWPSHRITAAGIARTFQNIRLFKELTVLDNLRLGAFARHGYTVWQALGYSRKFRQEEKKWLTQAWELLERLNLSRYAEALARNLPYGEQRKVEIARALMGGPRLLLLDEPAAGMNEAESQELISLIKEVQQDFGLTIILIEHQMRVVMNLCHRVKVLDFGVTIAEGSPQEIQRHPAVLEAYLGKDGSLLD</sequence>
<dbReference type="Pfam" id="PF12399">
    <property type="entry name" value="BCA_ABC_TP_C"/>
    <property type="match status" value="1"/>
</dbReference>
<evidence type="ECO:0000256" key="2">
    <source>
        <dbReference type="ARBA" id="ARBA00022741"/>
    </source>
</evidence>